<organism evidence="1">
    <name type="scientific">uncultured Caudovirales phage</name>
    <dbReference type="NCBI Taxonomy" id="2100421"/>
    <lineage>
        <taxon>Viruses</taxon>
        <taxon>Duplodnaviria</taxon>
        <taxon>Heunggongvirae</taxon>
        <taxon>Uroviricota</taxon>
        <taxon>Caudoviricetes</taxon>
        <taxon>Peduoviridae</taxon>
        <taxon>Maltschvirus</taxon>
        <taxon>Maltschvirus maltsch</taxon>
    </lineage>
</organism>
<accession>A0A6J7WCL7</accession>
<reference evidence="1" key="1">
    <citation type="submission" date="2020-05" db="EMBL/GenBank/DDBJ databases">
        <authorList>
            <person name="Chiriac C."/>
            <person name="Salcher M."/>
            <person name="Ghai R."/>
            <person name="Kavagutti S V."/>
        </authorList>
    </citation>
    <scope>NUCLEOTIDE SEQUENCE</scope>
</reference>
<gene>
    <name evidence="1" type="ORF">UFOVP184_32</name>
</gene>
<protein>
    <submittedName>
        <fullName evidence="1">Uncharacterized protein</fullName>
    </submittedName>
</protein>
<name>A0A6J7WCL7_9CAUD</name>
<evidence type="ECO:0000313" key="1">
    <source>
        <dbReference type="EMBL" id="CAB5207129.1"/>
    </source>
</evidence>
<dbReference type="EMBL" id="LR798229">
    <property type="protein sequence ID" value="CAB5207129.1"/>
    <property type="molecule type" value="Genomic_DNA"/>
</dbReference>
<sequence length="174" mass="19992">MGFNGKKALTGYGKALRARIELAERLTRELRRVPTQEELGPMPVPGDEDLYDAQDYYHGSRENFEPLKGEVAKPQTKFTSDQIKDKSRQRAEASKVANNGLVGVYFRGGKWEARFTYTDPDGVNTKGYTSRHECLWDAVAAREMYVRRHYGSQRPWLFCDRATVEKWEAQKHAS</sequence>
<proteinExistence type="predicted"/>